<keyword evidence="2" id="KW-1185">Reference proteome</keyword>
<comment type="caution">
    <text evidence="1">The sequence shown here is derived from an EMBL/GenBank/DDBJ whole genome shotgun (WGS) entry which is preliminary data.</text>
</comment>
<name>A0ABS1H400_9BACL</name>
<gene>
    <name evidence="1" type="ORF">JFL43_02715</name>
</gene>
<evidence type="ECO:0000313" key="1">
    <source>
        <dbReference type="EMBL" id="MBK3493788.1"/>
    </source>
</evidence>
<dbReference type="EMBL" id="JAEOAH010000003">
    <property type="protein sequence ID" value="MBK3493788.1"/>
    <property type="molecule type" value="Genomic_DNA"/>
</dbReference>
<protein>
    <submittedName>
        <fullName evidence="1">Glycolipid-binding domain-containing protein</fullName>
    </submittedName>
</protein>
<accession>A0ABS1H400</accession>
<dbReference type="SUPFAM" id="SSF159275">
    <property type="entry name" value="PA1994-like"/>
    <property type="match status" value="1"/>
</dbReference>
<dbReference type="Proteomes" id="UP000618943">
    <property type="component" value="Unassembled WGS sequence"/>
</dbReference>
<evidence type="ECO:0000313" key="2">
    <source>
        <dbReference type="Proteomes" id="UP000618943"/>
    </source>
</evidence>
<sequence>MGKQLHIEIRNFNKSLNISSNGKGRWFDVKGNEIHELNGALDIDISCTPFTNSLPINRFEWDQNKSKNFKIVFISIPDMTYKEVKQSYTLIKDTIDSREFQYKSGIYETKIEVDINGLVIAYPGIFTRHF</sequence>
<organism evidence="1 2">
    <name type="scientific">Viridibacillus soli</name>
    <dbReference type="NCBI Taxonomy" id="2798301"/>
    <lineage>
        <taxon>Bacteria</taxon>
        <taxon>Bacillati</taxon>
        <taxon>Bacillota</taxon>
        <taxon>Bacilli</taxon>
        <taxon>Bacillales</taxon>
        <taxon>Caryophanaceae</taxon>
        <taxon>Viridibacillus</taxon>
    </lineage>
</organism>
<dbReference type="Pfam" id="PF06475">
    <property type="entry name" value="Glycolipid_bind"/>
    <property type="match status" value="1"/>
</dbReference>
<proteinExistence type="predicted"/>
<dbReference type="InterPro" id="IPR009467">
    <property type="entry name" value="Glycolipid-bd_prot_put"/>
</dbReference>
<reference evidence="1 2" key="1">
    <citation type="submission" date="2020-12" db="EMBL/GenBank/DDBJ databases">
        <title>YIM B01967 draft genome.</title>
        <authorList>
            <person name="Yan X."/>
        </authorList>
    </citation>
    <scope>NUCLEOTIDE SEQUENCE [LARGE SCALE GENOMIC DNA]</scope>
    <source>
        <strain evidence="1 2">YIM B01967</strain>
    </source>
</reference>